<dbReference type="PANTHER" id="PTHR12629:SF10">
    <property type="entry name" value="OS06G0255400 PROTEIN"/>
    <property type="match status" value="1"/>
</dbReference>
<keyword evidence="4" id="KW-1185">Reference proteome</keyword>
<dbReference type="AlphaFoldDB" id="A0A9R0Z7K9"/>
<dbReference type="PANTHER" id="PTHR12629">
    <property type="entry name" value="DIPHOSPHOINOSITOL POLYPHOSPHATE PHOSPHOHYDROLASE"/>
    <property type="match status" value="1"/>
</dbReference>
<sequence length="188" mass="19560">MMVAARQGRELQRYSASTGGRIVVGCIPYRVRDDNGEVEVLVICSRKKGASAGVLFPKGGWELDECSRCASPTSWSAGPRCPAAAGPGSPCRTPWTAARTSGCARRSSGSPTASPTPPCRRLSSIVLLAGRARACSPALRFVPAGLGSTARRCGTSGQCLGILKQSNGDNSTGLPYARHLRTSLADPV</sequence>
<organism evidence="3 4">
    <name type="scientific">Triticum turgidum subsp. durum</name>
    <name type="common">Durum wheat</name>
    <name type="synonym">Triticum durum</name>
    <dbReference type="NCBI Taxonomy" id="4567"/>
    <lineage>
        <taxon>Eukaryota</taxon>
        <taxon>Viridiplantae</taxon>
        <taxon>Streptophyta</taxon>
        <taxon>Embryophyta</taxon>
        <taxon>Tracheophyta</taxon>
        <taxon>Spermatophyta</taxon>
        <taxon>Magnoliopsida</taxon>
        <taxon>Liliopsida</taxon>
        <taxon>Poales</taxon>
        <taxon>Poaceae</taxon>
        <taxon>BOP clade</taxon>
        <taxon>Pooideae</taxon>
        <taxon>Triticodae</taxon>
        <taxon>Triticeae</taxon>
        <taxon>Triticinae</taxon>
        <taxon>Triticum</taxon>
    </lineage>
</organism>
<dbReference type="EMBL" id="LT934123">
    <property type="protein sequence ID" value="VAI72759.1"/>
    <property type="molecule type" value="Genomic_DNA"/>
</dbReference>
<protein>
    <recommendedName>
        <fullName evidence="5">Nudix hydrolase domain-containing protein</fullName>
    </recommendedName>
</protein>
<reference evidence="3 4" key="1">
    <citation type="submission" date="2017-09" db="EMBL/GenBank/DDBJ databases">
        <authorList>
            <consortium name="International Durum Wheat Genome Sequencing Consortium (IDWGSC)"/>
            <person name="Milanesi L."/>
        </authorList>
    </citation>
    <scope>NUCLEOTIDE SEQUENCE [LARGE SCALE GENOMIC DNA]</scope>
    <source>
        <strain evidence="4">cv. Svevo</strain>
    </source>
</reference>
<proteinExistence type="predicted"/>
<evidence type="ECO:0000256" key="1">
    <source>
        <dbReference type="ARBA" id="ARBA00022723"/>
    </source>
</evidence>
<dbReference type="GO" id="GO:0016787">
    <property type="term" value="F:hydrolase activity"/>
    <property type="evidence" value="ECO:0007669"/>
    <property type="project" value="UniProtKB-KW"/>
</dbReference>
<gene>
    <name evidence="3" type="ORF">TRITD_7Av1G070090</name>
</gene>
<keyword evidence="2" id="KW-0378">Hydrolase</keyword>
<dbReference type="Gramene" id="TRITD7Av1G070090.2">
    <property type="protein sequence ID" value="TRITD7Av1G070090.2"/>
    <property type="gene ID" value="TRITD7Av1G070090"/>
</dbReference>
<dbReference type="Proteomes" id="UP000324705">
    <property type="component" value="Chromosome 7A"/>
</dbReference>
<dbReference type="Gene3D" id="3.90.79.10">
    <property type="entry name" value="Nucleoside Triphosphate Pyrophosphohydrolase"/>
    <property type="match status" value="1"/>
</dbReference>
<keyword evidence="1" id="KW-0479">Metal-binding</keyword>
<evidence type="ECO:0000313" key="3">
    <source>
        <dbReference type="EMBL" id="VAI72759.1"/>
    </source>
</evidence>
<evidence type="ECO:0008006" key="5">
    <source>
        <dbReference type="Google" id="ProtNLM"/>
    </source>
</evidence>
<accession>A0A9R0Z7K9</accession>
<dbReference type="GO" id="GO:0005634">
    <property type="term" value="C:nucleus"/>
    <property type="evidence" value="ECO:0007669"/>
    <property type="project" value="TreeGrafter"/>
</dbReference>
<name>A0A9R0Z7K9_TRITD</name>
<evidence type="ECO:0000313" key="4">
    <source>
        <dbReference type="Proteomes" id="UP000324705"/>
    </source>
</evidence>
<dbReference type="GO" id="GO:0046872">
    <property type="term" value="F:metal ion binding"/>
    <property type="evidence" value="ECO:0007669"/>
    <property type="project" value="UniProtKB-KW"/>
</dbReference>
<dbReference type="GO" id="GO:0005737">
    <property type="term" value="C:cytoplasm"/>
    <property type="evidence" value="ECO:0007669"/>
    <property type="project" value="TreeGrafter"/>
</dbReference>
<evidence type="ECO:0000256" key="2">
    <source>
        <dbReference type="ARBA" id="ARBA00022801"/>
    </source>
</evidence>